<accession>A0ABU6SY98</accession>
<feature type="region of interest" description="Disordered" evidence="1">
    <location>
        <begin position="1"/>
        <end position="49"/>
    </location>
</feature>
<evidence type="ECO:0000313" key="3">
    <source>
        <dbReference type="Proteomes" id="UP001341840"/>
    </source>
</evidence>
<comment type="caution">
    <text evidence="2">The sequence shown here is derived from an EMBL/GenBank/DDBJ whole genome shotgun (WGS) entry which is preliminary data.</text>
</comment>
<evidence type="ECO:0000313" key="2">
    <source>
        <dbReference type="EMBL" id="MED6141442.1"/>
    </source>
</evidence>
<sequence>MIKPNHFKKKHKKGKMKGNKGSDQKKKKKKRNRSGTEDKGEEKIAEAESETTTIKCLNFEGLLGKLKALKNVLCRNKKMDAHL</sequence>
<dbReference type="EMBL" id="JASCZI010063778">
    <property type="protein sequence ID" value="MED6141442.1"/>
    <property type="molecule type" value="Genomic_DNA"/>
</dbReference>
<feature type="compositionally biased region" description="Basic and acidic residues" evidence="1">
    <location>
        <begin position="34"/>
        <end position="46"/>
    </location>
</feature>
<evidence type="ECO:0000256" key="1">
    <source>
        <dbReference type="SAM" id="MobiDB-lite"/>
    </source>
</evidence>
<keyword evidence="3" id="KW-1185">Reference proteome</keyword>
<dbReference type="Proteomes" id="UP001341840">
    <property type="component" value="Unassembled WGS sequence"/>
</dbReference>
<protein>
    <submittedName>
        <fullName evidence="2">Uncharacterized protein</fullName>
    </submittedName>
</protein>
<gene>
    <name evidence="2" type="ORF">PIB30_103437</name>
</gene>
<reference evidence="2 3" key="1">
    <citation type="journal article" date="2023" name="Plants (Basel)">
        <title>Bridging the Gap: Combining Genomics and Transcriptomics Approaches to Understand Stylosanthes scabra, an Orphan Legume from the Brazilian Caatinga.</title>
        <authorList>
            <person name="Ferreira-Neto J.R.C."/>
            <person name="da Silva M.D."/>
            <person name="Binneck E."/>
            <person name="de Melo N.F."/>
            <person name="da Silva R.H."/>
            <person name="de Melo A.L.T.M."/>
            <person name="Pandolfi V."/>
            <person name="Bustamante F.O."/>
            <person name="Brasileiro-Vidal A.C."/>
            <person name="Benko-Iseppon A.M."/>
        </authorList>
    </citation>
    <scope>NUCLEOTIDE SEQUENCE [LARGE SCALE GENOMIC DNA]</scope>
    <source>
        <tissue evidence="2">Leaves</tissue>
    </source>
</reference>
<proteinExistence type="predicted"/>
<name>A0ABU6SY98_9FABA</name>
<feature type="compositionally biased region" description="Basic residues" evidence="1">
    <location>
        <begin position="1"/>
        <end position="18"/>
    </location>
</feature>
<organism evidence="2 3">
    <name type="scientific">Stylosanthes scabra</name>
    <dbReference type="NCBI Taxonomy" id="79078"/>
    <lineage>
        <taxon>Eukaryota</taxon>
        <taxon>Viridiplantae</taxon>
        <taxon>Streptophyta</taxon>
        <taxon>Embryophyta</taxon>
        <taxon>Tracheophyta</taxon>
        <taxon>Spermatophyta</taxon>
        <taxon>Magnoliopsida</taxon>
        <taxon>eudicotyledons</taxon>
        <taxon>Gunneridae</taxon>
        <taxon>Pentapetalae</taxon>
        <taxon>rosids</taxon>
        <taxon>fabids</taxon>
        <taxon>Fabales</taxon>
        <taxon>Fabaceae</taxon>
        <taxon>Papilionoideae</taxon>
        <taxon>50 kb inversion clade</taxon>
        <taxon>dalbergioids sensu lato</taxon>
        <taxon>Dalbergieae</taxon>
        <taxon>Pterocarpus clade</taxon>
        <taxon>Stylosanthes</taxon>
    </lineage>
</organism>
<feature type="non-terminal residue" evidence="2">
    <location>
        <position position="83"/>
    </location>
</feature>